<dbReference type="Proteomes" id="UP000033203">
    <property type="component" value="Unassembled WGS sequence"/>
</dbReference>
<sequence>MAGESIAGLVKDLTAQLSAIASEFGARADRLAHGDTGDEIHDRPNRDEAAAAPDARELAKQLLAQRMARFDHFPAELFHEPAWDMLLALFVAHEERRTLNVKALVGTAHTPVTTSQRWIDHLHKLKLVDRVIDPHDRRRMEVSLSDTGQTAVRAYLRRLGAA</sequence>
<dbReference type="SUPFAM" id="SSF46785">
    <property type="entry name" value="Winged helix' DNA-binding domain"/>
    <property type="match status" value="1"/>
</dbReference>
<evidence type="ECO:0000313" key="1">
    <source>
        <dbReference type="EMBL" id="KIU26440.1"/>
    </source>
</evidence>
<evidence type="ECO:0008006" key="3">
    <source>
        <dbReference type="Google" id="ProtNLM"/>
    </source>
</evidence>
<protein>
    <recommendedName>
        <fullName evidence="3">HTH marR-type domain-containing protein</fullName>
    </recommendedName>
</protein>
<gene>
    <name evidence="1" type="ORF">SR41_14885</name>
</gene>
<reference evidence="1 2" key="1">
    <citation type="submission" date="2015-01" db="EMBL/GenBank/DDBJ databases">
        <title>Genome of Sphingomonas taxi strain 30a.</title>
        <authorList>
            <person name="Eevers N."/>
            <person name="Van Hamme J."/>
            <person name="Bottos E."/>
            <person name="Weyens N."/>
            <person name="Vangronsveld J."/>
        </authorList>
    </citation>
    <scope>NUCLEOTIDE SEQUENCE [LARGE SCALE GENOMIC DNA]</scope>
    <source>
        <strain evidence="1 2">30a</strain>
    </source>
</reference>
<accession>A0A0D1M397</accession>
<proteinExistence type="predicted"/>
<comment type="caution">
    <text evidence="1">The sequence shown here is derived from an EMBL/GenBank/DDBJ whole genome shotgun (WGS) entry which is preliminary data.</text>
</comment>
<dbReference type="EMBL" id="JXTP01000077">
    <property type="protein sequence ID" value="KIU26440.1"/>
    <property type="molecule type" value="Genomic_DNA"/>
</dbReference>
<evidence type="ECO:0000313" key="2">
    <source>
        <dbReference type="Proteomes" id="UP000033203"/>
    </source>
</evidence>
<dbReference type="Gene3D" id="1.10.10.10">
    <property type="entry name" value="Winged helix-like DNA-binding domain superfamily/Winged helix DNA-binding domain"/>
    <property type="match status" value="1"/>
</dbReference>
<dbReference type="InterPro" id="IPR036390">
    <property type="entry name" value="WH_DNA-bd_sf"/>
</dbReference>
<organism evidence="1 2">
    <name type="scientific">Sphingomonas melonis</name>
    <dbReference type="NCBI Taxonomy" id="152682"/>
    <lineage>
        <taxon>Bacteria</taxon>
        <taxon>Pseudomonadati</taxon>
        <taxon>Pseudomonadota</taxon>
        <taxon>Alphaproteobacteria</taxon>
        <taxon>Sphingomonadales</taxon>
        <taxon>Sphingomonadaceae</taxon>
        <taxon>Sphingomonas</taxon>
    </lineage>
</organism>
<dbReference type="InterPro" id="IPR036388">
    <property type="entry name" value="WH-like_DNA-bd_sf"/>
</dbReference>
<dbReference type="AlphaFoldDB" id="A0A0D1M397"/>
<name>A0A0D1M397_9SPHN</name>
<dbReference type="PATRIC" id="fig|1549858.7.peg.746"/>